<evidence type="ECO:0000256" key="3">
    <source>
        <dbReference type="PROSITE-ProRule" id="PRU00221"/>
    </source>
</evidence>
<organism evidence="4">
    <name type="scientific">Picea sitchensis</name>
    <name type="common">Sitka spruce</name>
    <name type="synonym">Pinus sitchensis</name>
    <dbReference type="NCBI Taxonomy" id="3332"/>
    <lineage>
        <taxon>Eukaryota</taxon>
        <taxon>Viridiplantae</taxon>
        <taxon>Streptophyta</taxon>
        <taxon>Embryophyta</taxon>
        <taxon>Tracheophyta</taxon>
        <taxon>Spermatophyta</taxon>
        <taxon>Pinopsida</taxon>
        <taxon>Pinidae</taxon>
        <taxon>Conifers I</taxon>
        <taxon>Pinales</taxon>
        <taxon>Pinaceae</taxon>
        <taxon>Picea</taxon>
    </lineage>
</organism>
<dbReference type="Pfam" id="PF00400">
    <property type="entry name" value="WD40"/>
    <property type="match status" value="2"/>
</dbReference>
<dbReference type="PANTHER" id="PTHR22889">
    <property type="entry name" value="WD REPEAT-CONTAINING PROTEIN 89"/>
    <property type="match status" value="1"/>
</dbReference>
<feature type="repeat" description="WD" evidence="3">
    <location>
        <begin position="72"/>
        <end position="115"/>
    </location>
</feature>
<keyword evidence="1 3" id="KW-0853">WD repeat</keyword>
<dbReference type="PANTHER" id="PTHR22889:SF0">
    <property type="entry name" value="WD REPEAT-CONTAINING PROTEIN 89"/>
    <property type="match status" value="1"/>
</dbReference>
<dbReference type="SMART" id="SM00320">
    <property type="entry name" value="WD40"/>
    <property type="match status" value="4"/>
</dbReference>
<dbReference type="InterPro" id="IPR015943">
    <property type="entry name" value="WD40/YVTN_repeat-like_dom_sf"/>
</dbReference>
<evidence type="ECO:0000256" key="2">
    <source>
        <dbReference type="ARBA" id="ARBA00022737"/>
    </source>
</evidence>
<evidence type="ECO:0000256" key="1">
    <source>
        <dbReference type="ARBA" id="ARBA00022574"/>
    </source>
</evidence>
<dbReference type="AlphaFoldDB" id="D5A9J4"/>
<dbReference type="Gene3D" id="2.130.10.10">
    <property type="entry name" value="YVTN repeat-like/Quinoprotein amine dehydrogenase"/>
    <property type="match status" value="2"/>
</dbReference>
<evidence type="ECO:0000313" key="4">
    <source>
        <dbReference type="EMBL" id="ADE76213.1"/>
    </source>
</evidence>
<reference evidence="4" key="1">
    <citation type="submission" date="2010-04" db="EMBL/GenBank/DDBJ databases">
        <authorList>
            <person name="Reid K.E."/>
            <person name="Liao N."/>
            <person name="Chan S."/>
            <person name="Docking R."/>
            <person name="Taylor G."/>
            <person name="Moore R."/>
            <person name="Mayo M."/>
            <person name="Munro S."/>
            <person name="King J."/>
            <person name="Yanchuk A."/>
            <person name="Holt R."/>
            <person name="Jones S."/>
            <person name="Marra M."/>
            <person name="Ritland C.E."/>
            <person name="Ritland K."/>
            <person name="Bohlmann J."/>
        </authorList>
    </citation>
    <scope>NUCLEOTIDE SEQUENCE</scope>
    <source>
        <tissue evidence="4">Bud</tissue>
    </source>
</reference>
<sequence>MEMEVEGGDGCSKVSKRLSVTNTIQASFGLPDDPDYVFDIAASRDNSVMAVSLSTNAIKLYSPVTGQYLGDFIGHEGTISEISFSDSNSPHLLHSCSIDGTIRAWDARNHQQVSMLRGPSSSEEMFSFNIGGSAGNLVAAGTKAQVLFWDWRSQRQVACLEECHMEDVTQVRFHPNYKDKLVSGSVDGLMCVIDTKGNINDDDQLESYLELGRRSTRGSIWQCT</sequence>
<name>D5A9J4_PICSI</name>
<proteinExistence type="evidence at transcript level"/>
<dbReference type="InterPro" id="IPR036322">
    <property type="entry name" value="WD40_repeat_dom_sf"/>
</dbReference>
<dbReference type="InterPro" id="IPR039328">
    <property type="entry name" value="WDR89"/>
</dbReference>
<dbReference type="PROSITE" id="PS50294">
    <property type="entry name" value="WD_REPEATS_REGION"/>
    <property type="match status" value="1"/>
</dbReference>
<accession>D5A9J4</accession>
<protein>
    <submittedName>
        <fullName evidence="4">Uncharacterized protein</fullName>
    </submittedName>
</protein>
<keyword evidence="2" id="KW-0677">Repeat</keyword>
<dbReference type="InterPro" id="IPR001680">
    <property type="entry name" value="WD40_rpt"/>
</dbReference>
<dbReference type="SUPFAM" id="SSF50978">
    <property type="entry name" value="WD40 repeat-like"/>
    <property type="match status" value="1"/>
</dbReference>
<dbReference type="PROSITE" id="PS50082">
    <property type="entry name" value="WD_REPEATS_2"/>
    <property type="match status" value="1"/>
</dbReference>
<dbReference type="EMBL" id="BT122865">
    <property type="protein sequence ID" value="ADE76213.1"/>
    <property type="molecule type" value="mRNA"/>
</dbReference>